<dbReference type="SUPFAM" id="SSF161098">
    <property type="entry name" value="MetI-like"/>
    <property type="match status" value="1"/>
</dbReference>
<comment type="similarity">
    <text evidence="7">Belongs to the binding-protein-dependent transport system permease family.</text>
</comment>
<dbReference type="InterPro" id="IPR035906">
    <property type="entry name" value="MetI-like_sf"/>
</dbReference>
<feature type="transmembrane region" description="Helical" evidence="7">
    <location>
        <begin position="234"/>
        <end position="251"/>
    </location>
</feature>
<keyword evidence="6 7" id="KW-0472">Membrane</keyword>
<evidence type="ECO:0000256" key="1">
    <source>
        <dbReference type="ARBA" id="ARBA00004651"/>
    </source>
</evidence>
<evidence type="ECO:0000259" key="8">
    <source>
        <dbReference type="PROSITE" id="PS50928"/>
    </source>
</evidence>
<keyword evidence="2 7" id="KW-0813">Transport</keyword>
<comment type="subcellular location">
    <subcellularLocation>
        <location evidence="1 7">Cell membrane</location>
        <topology evidence="1 7">Multi-pass membrane protein</topology>
    </subcellularLocation>
</comment>
<dbReference type="GO" id="GO:0005886">
    <property type="term" value="C:plasma membrane"/>
    <property type="evidence" value="ECO:0007669"/>
    <property type="project" value="UniProtKB-SubCell"/>
</dbReference>
<dbReference type="InterPro" id="IPR050366">
    <property type="entry name" value="BP-dependent_transpt_permease"/>
</dbReference>
<dbReference type="InterPro" id="IPR000515">
    <property type="entry name" value="MetI-like"/>
</dbReference>
<dbReference type="PROSITE" id="PS50928">
    <property type="entry name" value="ABC_TM1"/>
    <property type="match status" value="1"/>
</dbReference>
<dbReference type="Pfam" id="PF00528">
    <property type="entry name" value="BPD_transp_1"/>
    <property type="match status" value="1"/>
</dbReference>
<dbReference type="Proteomes" id="UP000231019">
    <property type="component" value="Unassembled WGS sequence"/>
</dbReference>
<evidence type="ECO:0000256" key="2">
    <source>
        <dbReference type="ARBA" id="ARBA00022448"/>
    </source>
</evidence>
<feature type="transmembrane region" description="Helical" evidence="7">
    <location>
        <begin position="194"/>
        <end position="222"/>
    </location>
</feature>
<gene>
    <name evidence="9" type="ORF">COW36_23750</name>
</gene>
<sequence>MSSNLGMATGELQHMHIEGGGESLWKEAFKRLLKDRIAVFGGIVIILLVLLAIAAPWFSPHKPHAQYANGTSAYGMPLPINSWGKQMTLELNQPPKRLLVIPPNVVYVTPQGEEFTARDNISFQPGQKTATVPVNPVRPEMAKAADKSSLKLENAEDLNLPIASAQLQNDKLFLLGTDASGRDVMSRLIFGAQVSLQVGVIAIGLAVIIGCVLGLISGYFGGWVDAVIMRLTDIMMAFPDLLLVMAIVAVINPSQLGNSDRAFDKALNSFFGLAGFVGVTPEVIFICIAISIVSWTQYARLVRSQVLTVREMEFVEASRSLGARDTYIMFKHILPNVAAPIIVVATMGIAGAIMTEASLSFLGFGVKVPTASWGSMINDGLGYFRDAPLIPLVPGLAIAITVFAFNLFGDGVRDALDPRLK</sequence>
<dbReference type="EMBL" id="PFFQ01000065">
    <property type="protein sequence ID" value="PIW14052.1"/>
    <property type="molecule type" value="Genomic_DNA"/>
</dbReference>
<dbReference type="PANTHER" id="PTHR43386">
    <property type="entry name" value="OLIGOPEPTIDE TRANSPORT SYSTEM PERMEASE PROTEIN APPC"/>
    <property type="match status" value="1"/>
</dbReference>
<reference evidence="9 10" key="1">
    <citation type="submission" date="2017-09" db="EMBL/GenBank/DDBJ databases">
        <title>Depth-based differentiation of microbial function through sediment-hosted aquifers and enrichment of novel symbionts in the deep terrestrial subsurface.</title>
        <authorList>
            <person name="Probst A.J."/>
            <person name="Ladd B."/>
            <person name="Jarett J.K."/>
            <person name="Geller-Mcgrath D.E."/>
            <person name="Sieber C.M."/>
            <person name="Emerson J.B."/>
            <person name="Anantharaman K."/>
            <person name="Thomas B.C."/>
            <person name="Malmstrom R."/>
            <person name="Stieglmeier M."/>
            <person name="Klingl A."/>
            <person name="Woyke T."/>
            <person name="Ryan C.M."/>
            <person name="Banfield J.F."/>
        </authorList>
    </citation>
    <scope>NUCLEOTIDE SEQUENCE [LARGE SCALE GENOMIC DNA]</scope>
    <source>
        <strain evidence="9">CG17_big_fil_post_rev_8_21_14_2_50_48_46</strain>
    </source>
</reference>
<keyword evidence="5 7" id="KW-1133">Transmembrane helix</keyword>
<organism evidence="9 10">
    <name type="scientific">bacterium (Candidatus Blackallbacteria) CG17_big_fil_post_rev_8_21_14_2_50_48_46</name>
    <dbReference type="NCBI Taxonomy" id="2014261"/>
    <lineage>
        <taxon>Bacteria</taxon>
        <taxon>Candidatus Blackallbacteria</taxon>
    </lineage>
</organism>
<evidence type="ECO:0000256" key="7">
    <source>
        <dbReference type="RuleBase" id="RU363032"/>
    </source>
</evidence>
<dbReference type="Pfam" id="PF12911">
    <property type="entry name" value="OppC_N"/>
    <property type="match status" value="1"/>
</dbReference>
<dbReference type="AlphaFoldDB" id="A0A2M7FXZ1"/>
<dbReference type="PANTHER" id="PTHR43386:SF1">
    <property type="entry name" value="D,D-DIPEPTIDE TRANSPORT SYSTEM PERMEASE PROTEIN DDPC-RELATED"/>
    <property type="match status" value="1"/>
</dbReference>
<feature type="domain" description="ABC transmembrane type-1" evidence="8">
    <location>
        <begin position="192"/>
        <end position="409"/>
    </location>
</feature>
<evidence type="ECO:0000256" key="6">
    <source>
        <dbReference type="ARBA" id="ARBA00023136"/>
    </source>
</evidence>
<feature type="transmembrane region" description="Helical" evidence="7">
    <location>
        <begin position="37"/>
        <end position="58"/>
    </location>
</feature>
<proteinExistence type="inferred from homology"/>
<dbReference type="GO" id="GO:0055085">
    <property type="term" value="P:transmembrane transport"/>
    <property type="evidence" value="ECO:0007669"/>
    <property type="project" value="InterPro"/>
</dbReference>
<dbReference type="CDD" id="cd06261">
    <property type="entry name" value="TM_PBP2"/>
    <property type="match status" value="1"/>
</dbReference>
<evidence type="ECO:0000256" key="5">
    <source>
        <dbReference type="ARBA" id="ARBA00022989"/>
    </source>
</evidence>
<dbReference type="InterPro" id="IPR025966">
    <property type="entry name" value="OppC_N"/>
</dbReference>
<protein>
    <recommendedName>
        <fullName evidence="8">ABC transmembrane type-1 domain-containing protein</fullName>
    </recommendedName>
</protein>
<feature type="transmembrane region" description="Helical" evidence="7">
    <location>
        <begin position="271"/>
        <end position="295"/>
    </location>
</feature>
<accession>A0A2M7FXZ1</accession>
<keyword evidence="3" id="KW-1003">Cell membrane</keyword>
<comment type="caution">
    <text evidence="9">The sequence shown here is derived from an EMBL/GenBank/DDBJ whole genome shotgun (WGS) entry which is preliminary data.</text>
</comment>
<evidence type="ECO:0000256" key="3">
    <source>
        <dbReference type="ARBA" id="ARBA00022475"/>
    </source>
</evidence>
<name>A0A2M7FXZ1_9BACT</name>
<dbReference type="Gene3D" id="1.10.3720.10">
    <property type="entry name" value="MetI-like"/>
    <property type="match status" value="1"/>
</dbReference>
<feature type="transmembrane region" description="Helical" evidence="7">
    <location>
        <begin position="389"/>
        <end position="409"/>
    </location>
</feature>
<keyword evidence="4 7" id="KW-0812">Transmembrane</keyword>
<feature type="transmembrane region" description="Helical" evidence="7">
    <location>
        <begin position="333"/>
        <end position="354"/>
    </location>
</feature>
<evidence type="ECO:0000313" key="9">
    <source>
        <dbReference type="EMBL" id="PIW14052.1"/>
    </source>
</evidence>
<evidence type="ECO:0000256" key="4">
    <source>
        <dbReference type="ARBA" id="ARBA00022692"/>
    </source>
</evidence>
<evidence type="ECO:0000313" key="10">
    <source>
        <dbReference type="Proteomes" id="UP000231019"/>
    </source>
</evidence>